<dbReference type="PANTHER" id="PTHR27007">
    <property type="match status" value="1"/>
</dbReference>
<evidence type="ECO:0000313" key="3">
    <source>
        <dbReference type="EnsemblPlants" id="Solyc10g047740.1.1.1"/>
    </source>
</evidence>
<keyword evidence="1" id="KW-0547">Nucleotide-binding</keyword>
<proteinExistence type="predicted"/>
<dbReference type="EnsemblPlants" id="Solyc10g047740.1.1">
    <property type="protein sequence ID" value="Solyc10g047740.1.1.1"/>
    <property type="gene ID" value="Solyc10g047740.1"/>
</dbReference>
<protein>
    <submittedName>
        <fullName evidence="3">Uncharacterized protein</fullName>
    </submittedName>
</protein>
<dbReference type="SMR" id="A0A3Q7IF40"/>
<keyword evidence="4" id="KW-1185">Reference proteome</keyword>
<dbReference type="STRING" id="4081.A0A3Q7IF40"/>
<dbReference type="InterPro" id="IPR011009">
    <property type="entry name" value="Kinase-like_dom_sf"/>
</dbReference>
<dbReference type="InterPro" id="IPR050528">
    <property type="entry name" value="L-type_Lectin-RKs"/>
</dbReference>
<dbReference type="PaxDb" id="4081-Solyc10g047740.1.1"/>
<dbReference type="GO" id="GO:0005524">
    <property type="term" value="F:ATP binding"/>
    <property type="evidence" value="ECO:0007669"/>
    <property type="project" value="UniProtKB-KW"/>
</dbReference>
<evidence type="ECO:0000256" key="1">
    <source>
        <dbReference type="ARBA" id="ARBA00022741"/>
    </source>
</evidence>
<evidence type="ECO:0000256" key="2">
    <source>
        <dbReference type="ARBA" id="ARBA00022840"/>
    </source>
</evidence>
<dbReference type="Gene3D" id="1.10.510.10">
    <property type="entry name" value="Transferase(Phosphotransferase) domain 1"/>
    <property type="match status" value="1"/>
</dbReference>
<dbReference type="Gramene" id="Solyc10g047740.1.1">
    <property type="protein sequence ID" value="Solyc10g047740.1.1.1"/>
    <property type="gene ID" value="Solyc10g047740.1"/>
</dbReference>
<name>A0A3Q7IF40_SOLLC</name>
<evidence type="ECO:0000313" key="4">
    <source>
        <dbReference type="Proteomes" id="UP000004994"/>
    </source>
</evidence>
<dbReference type="Proteomes" id="UP000004994">
    <property type="component" value="Chromosome 10"/>
</dbReference>
<keyword evidence="2" id="KW-0067">ATP-binding</keyword>
<reference evidence="3" key="1">
    <citation type="journal article" date="2012" name="Nature">
        <title>The tomato genome sequence provides insights into fleshy fruit evolution.</title>
        <authorList>
            <consortium name="Tomato Genome Consortium"/>
        </authorList>
    </citation>
    <scope>NUCLEOTIDE SEQUENCE [LARGE SCALE GENOMIC DNA]</scope>
    <source>
        <strain evidence="3">cv. Heinz 1706</strain>
    </source>
</reference>
<dbReference type="AlphaFoldDB" id="A0A3Q7IF40"/>
<dbReference type="InParanoid" id="A0A3Q7IF40"/>
<organism evidence="3">
    <name type="scientific">Solanum lycopersicum</name>
    <name type="common">Tomato</name>
    <name type="synonym">Lycopersicon esculentum</name>
    <dbReference type="NCBI Taxonomy" id="4081"/>
    <lineage>
        <taxon>Eukaryota</taxon>
        <taxon>Viridiplantae</taxon>
        <taxon>Streptophyta</taxon>
        <taxon>Embryophyta</taxon>
        <taxon>Tracheophyta</taxon>
        <taxon>Spermatophyta</taxon>
        <taxon>Magnoliopsida</taxon>
        <taxon>eudicotyledons</taxon>
        <taxon>Gunneridae</taxon>
        <taxon>Pentapetalae</taxon>
        <taxon>asterids</taxon>
        <taxon>lamiids</taxon>
        <taxon>Solanales</taxon>
        <taxon>Solanaceae</taxon>
        <taxon>Solanoideae</taxon>
        <taxon>Solaneae</taxon>
        <taxon>Solanum</taxon>
        <taxon>Solanum subgen. Lycopersicon</taxon>
    </lineage>
</organism>
<dbReference type="SUPFAM" id="SSF56112">
    <property type="entry name" value="Protein kinase-like (PK-like)"/>
    <property type="match status" value="1"/>
</dbReference>
<reference evidence="3" key="2">
    <citation type="submission" date="2019-01" db="UniProtKB">
        <authorList>
            <consortium name="EnsemblPlants"/>
        </authorList>
    </citation>
    <scope>IDENTIFICATION</scope>
    <source>
        <strain evidence="3">cv. Heinz 1706</strain>
    </source>
</reference>
<accession>A0A3Q7IF40</accession>
<sequence length="149" mass="17119">MPNGSLDYNLFKGQSHFTCTIRFKISQGLALVLFYQHEESEQLLYYVGFQFQCQTWGFLLARLVDHDKGSQTTVLVGTIGCRALECVTTGKASKETYTHSFSVEALKITYRRKPIDPKAEEHQVNIVDWVWKLYKMENISDAVDLRLSS</sequence>